<evidence type="ECO:0000313" key="2">
    <source>
        <dbReference type="Proteomes" id="UP000051886"/>
    </source>
</evidence>
<dbReference type="EMBL" id="JQCN01000007">
    <property type="protein sequence ID" value="KRO01647.1"/>
    <property type="molecule type" value="Genomic_DNA"/>
</dbReference>
<dbReference type="AlphaFoldDB" id="A0A0R2LIN4"/>
<name>A0A0R2LIN4_9LACO</name>
<keyword evidence="2" id="KW-1185">Reference proteome</keyword>
<proteinExistence type="predicted"/>
<organism evidence="1 2">
    <name type="scientific">Ligilactobacillus pobuzihii</name>
    <dbReference type="NCBI Taxonomy" id="449659"/>
    <lineage>
        <taxon>Bacteria</taxon>
        <taxon>Bacillati</taxon>
        <taxon>Bacillota</taxon>
        <taxon>Bacilli</taxon>
        <taxon>Lactobacillales</taxon>
        <taxon>Lactobacillaceae</taxon>
        <taxon>Ligilactobacillus</taxon>
    </lineage>
</organism>
<accession>A0A0R2LIN4</accession>
<sequence>MLYRISQRTGKTRRLHKYGQKFKTTEIVLIGQDDYYAEIYNEAFCANRVDHPQSKL</sequence>
<comment type="caution">
    <text evidence="1">The sequence shown here is derived from an EMBL/GenBank/DDBJ whole genome shotgun (WGS) entry which is preliminary data.</text>
</comment>
<reference evidence="1 2" key="1">
    <citation type="journal article" date="2015" name="Genome Announc.">
        <title>Expanding the biotechnology potential of lactobacilli through comparative genomics of 213 strains and associated genera.</title>
        <authorList>
            <person name="Sun Z."/>
            <person name="Harris H.M."/>
            <person name="McCann A."/>
            <person name="Guo C."/>
            <person name="Argimon S."/>
            <person name="Zhang W."/>
            <person name="Yang X."/>
            <person name="Jeffery I.B."/>
            <person name="Cooney J.C."/>
            <person name="Kagawa T.F."/>
            <person name="Liu W."/>
            <person name="Song Y."/>
            <person name="Salvetti E."/>
            <person name="Wrobel A."/>
            <person name="Rasinkangas P."/>
            <person name="Parkhill J."/>
            <person name="Rea M.C."/>
            <person name="O'Sullivan O."/>
            <person name="Ritari J."/>
            <person name="Douillard F.P."/>
            <person name="Paul Ross R."/>
            <person name="Yang R."/>
            <person name="Briner A.E."/>
            <person name="Felis G.E."/>
            <person name="de Vos W.M."/>
            <person name="Barrangou R."/>
            <person name="Klaenhammer T.R."/>
            <person name="Caufield P.W."/>
            <person name="Cui Y."/>
            <person name="Zhang H."/>
            <person name="O'Toole P.W."/>
        </authorList>
    </citation>
    <scope>NUCLEOTIDE SEQUENCE [LARGE SCALE GENOMIC DNA]</scope>
    <source>
        <strain evidence="1 2">NBRC 103219</strain>
    </source>
</reference>
<evidence type="ECO:0000313" key="1">
    <source>
        <dbReference type="EMBL" id="KRO01647.1"/>
    </source>
</evidence>
<dbReference type="PATRIC" id="fig|449659.4.peg.2221"/>
<dbReference type="Proteomes" id="UP000051886">
    <property type="component" value="Unassembled WGS sequence"/>
</dbReference>
<gene>
    <name evidence="1" type="ORF">IV66_GL002161</name>
</gene>
<protein>
    <submittedName>
        <fullName evidence="1">Uncharacterized protein</fullName>
    </submittedName>
</protein>